<dbReference type="RefSeq" id="WP_154530673.1">
    <property type="nucleotide sequence ID" value="NZ_JAQXTV010000243.1"/>
</dbReference>
<dbReference type="InterPro" id="IPR050126">
    <property type="entry name" value="Ap4A_hydrolase"/>
</dbReference>
<sequence>MKIAIISDIHSNLYALMEVLADIDNEKVSQIICLGDLVGYGCHPNEVIALIKQRDILCLKGNYDASVVDNAYSYIRNTDLNSFSLPWTYEELRASNRFYLSSLPETMTLEFEGKKIKFVHGSPLKINEYLTEDNENIDEIMANLEEDALVCAHTHIPYIKQFGSKLLVNDGSVGKPKNGQPDATYALLEIEKDQPIKAKIKNVPYEFTKIMKDMTMKRFPNRLISSYESGIE</sequence>
<dbReference type="PANTHER" id="PTHR42850:SF2">
    <property type="entry name" value="BLL5683 PROTEIN"/>
    <property type="match status" value="1"/>
</dbReference>
<dbReference type="InterPro" id="IPR000979">
    <property type="entry name" value="Phosphodiesterase_MJ0936/Vps29"/>
</dbReference>
<reference evidence="4 5" key="1">
    <citation type="submission" date="2019-08" db="EMBL/GenBank/DDBJ databases">
        <title>In-depth cultivation of the pig gut microbiome towards novel bacterial diversity and tailored functional studies.</title>
        <authorList>
            <person name="Wylensek D."/>
            <person name="Hitch T.C.A."/>
            <person name="Clavel T."/>
        </authorList>
    </citation>
    <scope>NUCLEOTIDE SEQUENCE [LARGE SCALE GENOMIC DNA]</scope>
    <source>
        <strain evidence="4 5">WCA-383-APC-5B</strain>
    </source>
</reference>
<dbReference type="InterPro" id="IPR024654">
    <property type="entry name" value="Calcineurin-like_PHP_lpxH"/>
</dbReference>
<dbReference type="InterPro" id="IPR029052">
    <property type="entry name" value="Metallo-depent_PP-like"/>
</dbReference>
<evidence type="ECO:0000313" key="5">
    <source>
        <dbReference type="Proteomes" id="UP000460287"/>
    </source>
</evidence>
<dbReference type="NCBIfam" id="TIGR00040">
    <property type="entry name" value="yfcE"/>
    <property type="match status" value="1"/>
</dbReference>
<comment type="caution">
    <text evidence="4">The sequence shown here is derived from an EMBL/GenBank/DDBJ whole genome shotgun (WGS) entry which is preliminary data.</text>
</comment>
<evidence type="ECO:0000256" key="2">
    <source>
        <dbReference type="RuleBase" id="RU362039"/>
    </source>
</evidence>
<dbReference type="AlphaFoldDB" id="A0A7X2T0Q8"/>
<dbReference type="GO" id="GO:0016791">
    <property type="term" value="F:phosphatase activity"/>
    <property type="evidence" value="ECO:0007669"/>
    <property type="project" value="TreeGrafter"/>
</dbReference>
<evidence type="ECO:0000256" key="1">
    <source>
        <dbReference type="ARBA" id="ARBA00008950"/>
    </source>
</evidence>
<gene>
    <name evidence="4" type="ORF">FYJ33_04995</name>
</gene>
<dbReference type="Gene3D" id="3.60.21.10">
    <property type="match status" value="1"/>
</dbReference>
<dbReference type="PANTHER" id="PTHR42850">
    <property type="entry name" value="METALLOPHOSPHOESTERASE"/>
    <property type="match status" value="1"/>
</dbReference>
<dbReference type="Proteomes" id="UP000460287">
    <property type="component" value="Unassembled WGS sequence"/>
</dbReference>
<keyword evidence="5" id="KW-1185">Reference proteome</keyword>
<dbReference type="EMBL" id="VULX01000004">
    <property type="protein sequence ID" value="MSR90794.1"/>
    <property type="molecule type" value="Genomic_DNA"/>
</dbReference>
<comment type="cofactor">
    <cofactor evidence="2">
        <name>a divalent metal cation</name>
        <dbReference type="ChEBI" id="CHEBI:60240"/>
    </cofactor>
</comment>
<feature type="domain" description="Calcineurin-like phosphoesterase" evidence="3">
    <location>
        <begin position="1"/>
        <end position="192"/>
    </location>
</feature>
<dbReference type="GO" id="GO:0005737">
    <property type="term" value="C:cytoplasm"/>
    <property type="evidence" value="ECO:0007669"/>
    <property type="project" value="TreeGrafter"/>
</dbReference>
<dbReference type="SUPFAM" id="SSF56300">
    <property type="entry name" value="Metallo-dependent phosphatases"/>
    <property type="match status" value="1"/>
</dbReference>
<dbReference type="Pfam" id="PF12850">
    <property type="entry name" value="Metallophos_2"/>
    <property type="match status" value="1"/>
</dbReference>
<dbReference type="PIRSF" id="PIRSF000883">
    <property type="entry name" value="Pesterase_MJ0912"/>
    <property type="match status" value="1"/>
</dbReference>
<evidence type="ECO:0000259" key="3">
    <source>
        <dbReference type="Pfam" id="PF12850"/>
    </source>
</evidence>
<dbReference type="EC" id="3.1.4.-" evidence="2"/>
<organism evidence="4 5">
    <name type="scientific">Inconstantimicrobium porci</name>
    <dbReference type="NCBI Taxonomy" id="2652291"/>
    <lineage>
        <taxon>Bacteria</taxon>
        <taxon>Bacillati</taxon>
        <taxon>Bacillota</taxon>
        <taxon>Clostridia</taxon>
        <taxon>Eubacteriales</taxon>
        <taxon>Clostridiaceae</taxon>
        <taxon>Inconstantimicrobium</taxon>
    </lineage>
</organism>
<dbReference type="GO" id="GO:0046872">
    <property type="term" value="F:metal ion binding"/>
    <property type="evidence" value="ECO:0007669"/>
    <property type="project" value="UniProtKB-KW"/>
</dbReference>
<name>A0A7X2T0Q8_9CLOT</name>
<proteinExistence type="inferred from homology"/>
<accession>A0A7X2T0Q8</accession>
<keyword evidence="2" id="KW-0479">Metal-binding</keyword>
<dbReference type="InterPro" id="IPR011152">
    <property type="entry name" value="Pesterase_MJ0912"/>
</dbReference>
<comment type="similarity">
    <text evidence="1 2">Belongs to the metallophosphoesterase superfamily. YfcE family.</text>
</comment>
<protein>
    <recommendedName>
        <fullName evidence="2">Phosphoesterase</fullName>
        <ecNumber evidence="2">3.1.4.-</ecNumber>
    </recommendedName>
</protein>
<evidence type="ECO:0000313" key="4">
    <source>
        <dbReference type="EMBL" id="MSR90794.1"/>
    </source>
</evidence>